<feature type="compositionally biased region" description="Basic and acidic residues" evidence="3">
    <location>
        <begin position="14"/>
        <end position="26"/>
    </location>
</feature>
<dbReference type="Gene3D" id="3.40.50.2000">
    <property type="entry name" value="Glycogen Phosphorylase B"/>
    <property type="match status" value="2"/>
</dbReference>
<keyword evidence="6" id="KW-1185">Reference proteome</keyword>
<keyword evidence="2" id="KW-0808">Transferase</keyword>
<dbReference type="RefSeq" id="WP_079060819.1">
    <property type="nucleotide sequence ID" value="NZ_CP023697.1"/>
</dbReference>
<dbReference type="InterPro" id="IPR050194">
    <property type="entry name" value="Glycosyltransferase_grp1"/>
</dbReference>
<dbReference type="Pfam" id="PF13439">
    <property type="entry name" value="Glyco_transf_4"/>
    <property type="match status" value="1"/>
</dbReference>
<evidence type="ECO:0000256" key="1">
    <source>
        <dbReference type="ARBA" id="ARBA00022676"/>
    </source>
</evidence>
<evidence type="ECO:0000313" key="5">
    <source>
        <dbReference type="EMBL" id="QEV06455.1"/>
    </source>
</evidence>
<feature type="domain" description="Glycosyltransferase subfamily 4-like N-terminal" evidence="4">
    <location>
        <begin position="38"/>
        <end position="196"/>
    </location>
</feature>
<sequence length="447" mass="47497">MSTPSPVPDAAGEEPGRADPSPADRRPRVLHLTQPVDGGVARVVADLVRTQVADGLDVTAVCPDSTLALHLRALGAQVRDWRSTRSPGPSLVREVRHLARLIDEVRPDLVHAHSAKAGLAGRLAVRGRIPTVFQPHAWSFEAVGGVTAALALGWERWGARWATRMVCVSEAERATGVRAGITGRWTVVPNGIDPERFRPAGPGTVRAGLAPLAALHPATPLVVCVGRLCRQKGQDVLLRAWDTVVRRVPAARLVLVGDGPDDTLLRARAPESVLFAGAVADASPWYQAADLVVLPSRWEGMALAPLEAMACGRPVVVTDVDGARESLPPAFAPRCLVPPEDPEALAGALAGLLLDPPLRESLGGLGRRHVLSVHDVRHTAEQISGVYRDLLGTRPSGGRARPPRAVEPGGAHDTGQGQPFDAGCLAEASHRPTQRVEPTEYRETIRS</sequence>
<name>A0ABX6AUN0_9ACTN</name>
<evidence type="ECO:0000256" key="3">
    <source>
        <dbReference type="SAM" id="MobiDB-lite"/>
    </source>
</evidence>
<feature type="region of interest" description="Disordered" evidence="3">
    <location>
        <begin position="1"/>
        <end position="26"/>
    </location>
</feature>
<evidence type="ECO:0000259" key="4">
    <source>
        <dbReference type="Pfam" id="PF13439"/>
    </source>
</evidence>
<accession>A0ABX6AUN0</accession>
<feature type="region of interest" description="Disordered" evidence="3">
    <location>
        <begin position="428"/>
        <end position="447"/>
    </location>
</feature>
<dbReference type="GeneID" id="95535449"/>
<dbReference type="EMBL" id="CP023697">
    <property type="protein sequence ID" value="QEV06455.1"/>
    <property type="molecule type" value="Genomic_DNA"/>
</dbReference>
<dbReference type="PANTHER" id="PTHR45947:SF3">
    <property type="entry name" value="SULFOQUINOVOSYL TRANSFERASE SQD2"/>
    <property type="match status" value="1"/>
</dbReference>
<dbReference type="Pfam" id="PF13692">
    <property type="entry name" value="Glyco_trans_1_4"/>
    <property type="match status" value="1"/>
</dbReference>
<dbReference type="InterPro" id="IPR028098">
    <property type="entry name" value="Glyco_trans_4-like_N"/>
</dbReference>
<dbReference type="PANTHER" id="PTHR45947">
    <property type="entry name" value="SULFOQUINOVOSYL TRANSFERASE SQD2"/>
    <property type="match status" value="1"/>
</dbReference>
<keyword evidence="1" id="KW-0328">Glycosyltransferase</keyword>
<feature type="region of interest" description="Disordered" evidence="3">
    <location>
        <begin position="388"/>
        <end position="423"/>
    </location>
</feature>
<dbReference type="Proteomes" id="UP000326041">
    <property type="component" value="Chromosome"/>
</dbReference>
<evidence type="ECO:0000256" key="2">
    <source>
        <dbReference type="ARBA" id="ARBA00022679"/>
    </source>
</evidence>
<protein>
    <submittedName>
        <fullName evidence="5">Glycosyltransferase family 1 protein</fullName>
    </submittedName>
</protein>
<feature type="compositionally biased region" description="Basic and acidic residues" evidence="3">
    <location>
        <begin position="437"/>
        <end position="447"/>
    </location>
</feature>
<dbReference type="SUPFAM" id="SSF53756">
    <property type="entry name" value="UDP-Glycosyltransferase/glycogen phosphorylase"/>
    <property type="match status" value="1"/>
</dbReference>
<organism evidence="5 6">
    <name type="scientific">Streptomyces prasinus</name>
    <dbReference type="NCBI Taxonomy" id="67345"/>
    <lineage>
        <taxon>Bacteria</taxon>
        <taxon>Bacillati</taxon>
        <taxon>Actinomycetota</taxon>
        <taxon>Actinomycetes</taxon>
        <taxon>Kitasatosporales</taxon>
        <taxon>Streptomycetaceae</taxon>
        <taxon>Streptomyces</taxon>
    </lineage>
</organism>
<proteinExistence type="predicted"/>
<evidence type="ECO:0000313" key="6">
    <source>
        <dbReference type="Proteomes" id="UP000326041"/>
    </source>
</evidence>
<reference evidence="5 6" key="1">
    <citation type="submission" date="2017-09" db="EMBL/GenBank/DDBJ databases">
        <authorList>
            <person name="Lee N."/>
            <person name="Cho B.-K."/>
        </authorList>
    </citation>
    <scope>NUCLEOTIDE SEQUENCE [LARGE SCALE GENOMIC DNA]</scope>
    <source>
        <strain evidence="5 6">ATCC 13879</strain>
    </source>
</reference>
<gene>
    <name evidence="5" type="ORF">CP972_12915</name>
</gene>